<keyword evidence="2" id="KW-0805">Transcription regulation</keyword>
<keyword evidence="4" id="KW-0804">Transcription</keyword>
<dbReference type="Pfam" id="PF03466">
    <property type="entry name" value="LysR_substrate"/>
    <property type="match status" value="1"/>
</dbReference>
<evidence type="ECO:0000256" key="4">
    <source>
        <dbReference type="ARBA" id="ARBA00023163"/>
    </source>
</evidence>
<accession>A0A6N6JGU9</accession>
<dbReference type="AlphaFoldDB" id="A0A6N6JGU9"/>
<dbReference type="OrthoDB" id="9813056at2"/>
<comment type="similarity">
    <text evidence="1">Belongs to the LysR transcriptional regulatory family.</text>
</comment>
<name>A0A6N6JGU9_9RHOB</name>
<dbReference type="GO" id="GO:0043565">
    <property type="term" value="F:sequence-specific DNA binding"/>
    <property type="evidence" value="ECO:0007669"/>
    <property type="project" value="TreeGrafter"/>
</dbReference>
<keyword evidence="3" id="KW-0238">DNA-binding</keyword>
<dbReference type="Pfam" id="PF00126">
    <property type="entry name" value="HTH_1"/>
    <property type="match status" value="1"/>
</dbReference>
<dbReference type="InterPro" id="IPR005119">
    <property type="entry name" value="LysR_subst-bd"/>
</dbReference>
<sequence>MSDVATLKVFLTVAEEQSFSAAARLLSMTPASVTRAIAGLEAELGVQLLLRTTRKVSLTSAGAVYAARVKPLVLAFDAASEAVREEDGITSGLIRISAPLSMGLRLLPDAVRQFRSLHPATHISLNLSDHFVDILSGAFDLAIRISTAPTDKSTIWRKICPVPRCLIASPKYLEKRTKLQMPDDLSKLACLAYAESGLTETWTLSKDQSTRTLVAGSTFSSNSGDMLRALAVDGEGVALLPEFLVEENLRNGSLIRVLPDWQPTELWLTLYYPPYEKLPLRVATFSDFFEKYVNDRPPLTS</sequence>
<evidence type="ECO:0000256" key="2">
    <source>
        <dbReference type="ARBA" id="ARBA00023015"/>
    </source>
</evidence>
<proteinExistence type="inferred from homology"/>
<dbReference type="PANTHER" id="PTHR30537:SF5">
    <property type="entry name" value="HTH-TYPE TRANSCRIPTIONAL ACTIVATOR TTDR-RELATED"/>
    <property type="match status" value="1"/>
</dbReference>
<dbReference type="SUPFAM" id="SSF46785">
    <property type="entry name" value="Winged helix' DNA-binding domain"/>
    <property type="match status" value="1"/>
</dbReference>
<keyword evidence="7" id="KW-1185">Reference proteome</keyword>
<dbReference type="Gene3D" id="1.10.10.10">
    <property type="entry name" value="Winged helix-like DNA-binding domain superfamily/Winged helix DNA-binding domain"/>
    <property type="match status" value="1"/>
</dbReference>
<dbReference type="PANTHER" id="PTHR30537">
    <property type="entry name" value="HTH-TYPE TRANSCRIPTIONAL REGULATOR"/>
    <property type="match status" value="1"/>
</dbReference>
<dbReference type="PROSITE" id="PS50931">
    <property type="entry name" value="HTH_LYSR"/>
    <property type="match status" value="1"/>
</dbReference>
<dbReference type="InterPro" id="IPR036390">
    <property type="entry name" value="WH_DNA-bd_sf"/>
</dbReference>
<dbReference type="InterPro" id="IPR000847">
    <property type="entry name" value="LysR_HTH_N"/>
</dbReference>
<dbReference type="Gene3D" id="3.40.190.290">
    <property type="match status" value="1"/>
</dbReference>
<dbReference type="EMBL" id="BLJE01000002">
    <property type="protein sequence ID" value="GFE65197.1"/>
    <property type="molecule type" value="Genomic_DNA"/>
</dbReference>
<evidence type="ECO:0000256" key="1">
    <source>
        <dbReference type="ARBA" id="ARBA00009437"/>
    </source>
</evidence>
<evidence type="ECO:0000313" key="7">
    <source>
        <dbReference type="Proteomes" id="UP000436822"/>
    </source>
</evidence>
<dbReference type="CDD" id="cd08422">
    <property type="entry name" value="PBP2_CrgA_like"/>
    <property type="match status" value="1"/>
</dbReference>
<dbReference type="RefSeq" id="WP_159806940.1">
    <property type="nucleotide sequence ID" value="NZ_BLJE01000002.1"/>
</dbReference>
<gene>
    <name evidence="6" type="ORF">KIN_22710</name>
</gene>
<evidence type="ECO:0000256" key="3">
    <source>
        <dbReference type="ARBA" id="ARBA00023125"/>
    </source>
</evidence>
<dbReference type="GO" id="GO:0003700">
    <property type="term" value="F:DNA-binding transcription factor activity"/>
    <property type="evidence" value="ECO:0007669"/>
    <property type="project" value="InterPro"/>
</dbReference>
<protein>
    <submittedName>
        <fullName evidence="6">LysR family transcriptional regulator</fullName>
    </submittedName>
</protein>
<dbReference type="InterPro" id="IPR058163">
    <property type="entry name" value="LysR-type_TF_proteobact-type"/>
</dbReference>
<comment type="caution">
    <text evidence="6">The sequence shown here is derived from an EMBL/GenBank/DDBJ whole genome shotgun (WGS) entry which is preliminary data.</text>
</comment>
<dbReference type="GO" id="GO:0006351">
    <property type="term" value="P:DNA-templated transcription"/>
    <property type="evidence" value="ECO:0007669"/>
    <property type="project" value="TreeGrafter"/>
</dbReference>
<evidence type="ECO:0000259" key="5">
    <source>
        <dbReference type="PROSITE" id="PS50931"/>
    </source>
</evidence>
<dbReference type="InterPro" id="IPR036388">
    <property type="entry name" value="WH-like_DNA-bd_sf"/>
</dbReference>
<evidence type="ECO:0000313" key="6">
    <source>
        <dbReference type="EMBL" id="GFE65197.1"/>
    </source>
</evidence>
<dbReference type="FunFam" id="1.10.10.10:FF:000001">
    <property type="entry name" value="LysR family transcriptional regulator"/>
    <property type="match status" value="1"/>
</dbReference>
<organism evidence="6 7">
    <name type="scientific">Litoreibacter roseus</name>
    <dbReference type="NCBI Taxonomy" id="2601869"/>
    <lineage>
        <taxon>Bacteria</taxon>
        <taxon>Pseudomonadati</taxon>
        <taxon>Pseudomonadota</taxon>
        <taxon>Alphaproteobacteria</taxon>
        <taxon>Rhodobacterales</taxon>
        <taxon>Roseobacteraceae</taxon>
        <taxon>Litoreibacter</taxon>
    </lineage>
</organism>
<dbReference type="SUPFAM" id="SSF53850">
    <property type="entry name" value="Periplasmic binding protein-like II"/>
    <property type="match status" value="1"/>
</dbReference>
<reference evidence="6 7" key="1">
    <citation type="submission" date="2019-12" db="EMBL/GenBank/DDBJ databases">
        <title>Litoreibacter badius sp. nov., a novel bacteriochlorophyll a-containing bacterium in the genus Litoreibacter.</title>
        <authorList>
            <person name="Kanamuro M."/>
            <person name="Takabe Y."/>
            <person name="Mori K."/>
            <person name="Takaichi S."/>
            <person name="Hanada S."/>
        </authorList>
    </citation>
    <scope>NUCLEOTIDE SEQUENCE [LARGE SCALE GENOMIC DNA]</scope>
    <source>
        <strain evidence="6 7">K6</strain>
    </source>
</reference>
<feature type="domain" description="HTH lysR-type" evidence="5">
    <location>
        <begin position="1"/>
        <end position="59"/>
    </location>
</feature>
<dbReference type="Proteomes" id="UP000436822">
    <property type="component" value="Unassembled WGS sequence"/>
</dbReference>